<evidence type="ECO:0000313" key="3">
    <source>
        <dbReference type="EMBL" id="MBK1715749.1"/>
    </source>
</evidence>
<dbReference type="PRINTS" id="PR01438">
    <property type="entry name" value="UNVRSLSTRESS"/>
</dbReference>
<reference evidence="3" key="1">
    <citation type="submission" date="2017-08" db="EMBL/GenBank/DDBJ databases">
        <authorList>
            <person name="Imhoff J.F."/>
            <person name="Rahn T."/>
            <person name="Kuenzel S."/>
            <person name="Neulinger S.C."/>
        </authorList>
    </citation>
    <scope>NUCLEOTIDE SEQUENCE</scope>
    <source>
        <strain evidence="3">IM 151</strain>
    </source>
</reference>
<dbReference type="SUPFAM" id="SSF52402">
    <property type="entry name" value="Adenine nucleotide alpha hydrolases-like"/>
    <property type="match status" value="2"/>
</dbReference>
<feature type="domain" description="UspA" evidence="2">
    <location>
        <begin position="168"/>
        <end position="306"/>
    </location>
</feature>
<dbReference type="PANTHER" id="PTHR46268">
    <property type="entry name" value="STRESS RESPONSE PROTEIN NHAX"/>
    <property type="match status" value="1"/>
</dbReference>
<dbReference type="RefSeq" id="WP_200380223.1">
    <property type="nucleotide sequence ID" value="NZ_NRRU01000151.1"/>
</dbReference>
<evidence type="ECO:0000256" key="1">
    <source>
        <dbReference type="ARBA" id="ARBA00008791"/>
    </source>
</evidence>
<dbReference type="CDD" id="cd00293">
    <property type="entry name" value="USP-like"/>
    <property type="match status" value="1"/>
</dbReference>
<evidence type="ECO:0000259" key="2">
    <source>
        <dbReference type="Pfam" id="PF00582"/>
    </source>
</evidence>
<dbReference type="InterPro" id="IPR006016">
    <property type="entry name" value="UspA"/>
</dbReference>
<name>A0ABS1E089_RUBGE</name>
<gene>
    <name evidence="3" type="ORF">CKO43_23655</name>
</gene>
<protein>
    <recommendedName>
        <fullName evidence="2">UspA domain-containing protein</fullName>
    </recommendedName>
</protein>
<accession>A0ABS1E089</accession>
<sequence length="318" mass="33429">MHAVDNAGRRFSALDPAPCPIEGAGTSASASPALLPLALPFITVLGDLSDASDTALRRAAGLAAAHGARLRLLAFGALGDAVSAEQLPRLRWKARRIARLYQLPIEVGDTPARLSELRAALRPGELVVTHQRRASGLLAAWRGGAAAALAGRLPVPLLVVNEAGWRPYRQVLAAVDLLTQPECLARWACTVAGEAEVELLHVLRQARPGKARFGHVAQPGLEMDLRRHAAALQRVVQSLGPQATRVKPTLALGDDVAAEILLRQPDTGDALIVIGRSTEAPWLDVLLGSVARSVLRATPHDVLVVPLSPGPGHNASAG</sequence>
<organism evidence="3 4">
    <name type="scientific">Rubrivivax gelatinosus</name>
    <name type="common">Rhodocyclus gelatinosus</name>
    <name type="synonym">Rhodopseudomonas gelatinosa</name>
    <dbReference type="NCBI Taxonomy" id="28068"/>
    <lineage>
        <taxon>Bacteria</taxon>
        <taxon>Pseudomonadati</taxon>
        <taxon>Pseudomonadota</taxon>
        <taxon>Betaproteobacteria</taxon>
        <taxon>Burkholderiales</taxon>
        <taxon>Sphaerotilaceae</taxon>
        <taxon>Rubrivivax</taxon>
    </lineage>
</organism>
<comment type="similarity">
    <text evidence="1">Belongs to the universal stress protein A family.</text>
</comment>
<proteinExistence type="inferred from homology"/>
<reference evidence="3" key="2">
    <citation type="journal article" date="2020" name="Microorganisms">
        <title>Osmotic Adaptation and Compatible Solute Biosynthesis of Phototrophic Bacteria as Revealed from Genome Analyses.</title>
        <authorList>
            <person name="Imhoff J.F."/>
            <person name="Rahn T."/>
            <person name="Kunzel S."/>
            <person name="Keller A."/>
            <person name="Neulinger S.C."/>
        </authorList>
    </citation>
    <scope>NUCLEOTIDE SEQUENCE</scope>
    <source>
        <strain evidence="3">IM 151</strain>
    </source>
</reference>
<dbReference type="Proteomes" id="UP001041814">
    <property type="component" value="Unassembled WGS sequence"/>
</dbReference>
<dbReference type="Pfam" id="PF00582">
    <property type="entry name" value="Usp"/>
    <property type="match status" value="1"/>
</dbReference>
<dbReference type="EMBL" id="NRRU01000151">
    <property type="protein sequence ID" value="MBK1715749.1"/>
    <property type="molecule type" value="Genomic_DNA"/>
</dbReference>
<dbReference type="Gene3D" id="3.40.50.12370">
    <property type="match status" value="1"/>
</dbReference>
<evidence type="ECO:0000313" key="4">
    <source>
        <dbReference type="Proteomes" id="UP001041814"/>
    </source>
</evidence>
<dbReference type="InterPro" id="IPR006015">
    <property type="entry name" value="Universal_stress_UspA"/>
</dbReference>
<keyword evidence="4" id="KW-1185">Reference proteome</keyword>
<dbReference type="PANTHER" id="PTHR46268:SF6">
    <property type="entry name" value="UNIVERSAL STRESS PROTEIN UP12"/>
    <property type="match status" value="1"/>
</dbReference>
<comment type="caution">
    <text evidence="3">The sequence shown here is derived from an EMBL/GenBank/DDBJ whole genome shotgun (WGS) entry which is preliminary data.</text>
</comment>